<dbReference type="NCBIfam" id="TIGR04183">
    <property type="entry name" value="Por_Secre_tail"/>
    <property type="match status" value="1"/>
</dbReference>
<accession>A0A5J4J650</accession>
<feature type="domain" description="Secretion system C-terminal sorting" evidence="2">
    <location>
        <begin position="214"/>
        <end position="279"/>
    </location>
</feature>
<dbReference type="Pfam" id="PF18962">
    <property type="entry name" value="Por_Secre_tail"/>
    <property type="match status" value="1"/>
</dbReference>
<dbReference type="AlphaFoldDB" id="A0A5J4J650"/>
<keyword evidence="1" id="KW-0732">Signal</keyword>
<reference evidence="3 4" key="1">
    <citation type="submission" date="2019-08" db="EMBL/GenBank/DDBJ databases">
        <title>Draft genome sequence of Ulvibacter marinus type strain NBRC 109484.</title>
        <authorList>
            <person name="Kawano K."/>
            <person name="Ushijima N."/>
            <person name="Kihara M."/>
            <person name="Itoh H."/>
        </authorList>
    </citation>
    <scope>NUCLEOTIDE SEQUENCE [LARGE SCALE GENOMIC DNA]</scope>
    <source>
        <strain evidence="3 4">NBRC 109484</strain>
    </source>
</reference>
<comment type="caution">
    <text evidence="3">The sequence shown here is derived from an EMBL/GenBank/DDBJ whole genome shotgun (WGS) entry which is preliminary data.</text>
</comment>
<dbReference type="RefSeq" id="WP_151674418.1">
    <property type="nucleotide sequence ID" value="NZ_BKCG01000005.1"/>
</dbReference>
<dbReference type="OrthoDB" id="1219520at2"/>
<organism evidence="3 4">
    <name type="scientific">Patiriisocius marinus</name>
    <dbReference type="NCBI Taxonomy" id="1397112"/>
    <lineage>
        <taxon>Bacteria</taxon>
        <taxon>Pseudomonadati</taxon>
        <taxon>Bacteroidota</taxon>
        <taxon>Flavobacteriia</taxon>
        <taxon>Flavobacteriales</taxon>
        <taxon>Flavobacteriaceae</taxon>
        <taxon>Patiriisocius</taxon>
    </lineage>
</organism>
<gene>
    <name evidence="3" type="ORF">ULMA_20650</name>
</gene>
<name>A0A5J4J650_9FLAO</name>
<dbReference type="EMBL" id="BKCG01000005">
    <property type="protein sequence ID" value="GER59957.1"/>
    <property type="molecule type" value="Genomic_DNA"/>
</dbReference>
<evidence type="ECO:0000313" key="4">
    <source>
        <dbReference type="Proteomes" id="UP000326509"/>
    </source>
</evidence>
<dbReference type="Proteomes" id="UP000326509">
    <property type="component" value="Unassembled WGS sequence"/>
</dbReference>
<keyword evidence="4" id="KW-1185">Reference proteome</keyword>
<evidence type="ECO:0000313" key="3">
    <source>
        <dbReference type="EMBL" id="GER59957.1"/>
    </source>
</evidence>
<sequence length="281" mass="31882">MKKYYTLIALSFFFSSFSQNIIELRHNIGDQIIDQASNASCSFGGVNWGRVYNLEDFGITEDFNINQIKYGIQESSSAPDNGMFLRVYAIDENFPDSFPTSTLLGESEIIDMPSFVNRQIFTYTFTSPVVVPASVDRILIELFQQNSNQTVFMGGTAMSNDFSWFRDLGGCLTTTYQTTVDLNRPNVNYYIVAEGEISTLGSNENNSKSLVLSPNPVTEILKLQGDTLNQNDIISIYNIQGKLLRTEDYKEVINVDNLQAGIYFLHIENESRKYIKRFIKN</sequence>
<dbReference type="InterPro" id="IPR026444">
    <property type="entry name" value="Secre_tail"/>
</dbReference>
<proteinExistence type="predicted"/>
<evidence type="ECO:0000259" key="2">
    <source>
        <dbReference type="Pfam" id="PF18962"/>
    </source>
</evidence>
<protein>
    <recommendedName>
        <fullName evidence="2">Secretion system C-terminal sorting domain-containing protein</fullName>
    </recommendedName>
</protein>
<evidence type="ECO:0000256" key="1">
    <source>
        <dbReference type="ARBA" id="ARBA00022729"/>
    </source>
</evidence>